<gene>
    <name evidence="1" type="ORF">PVK06_011034</name>
</gene>
<sequence length="159" mass="18193">MKWPEEVDKVDAPNYCKYHCLVNHIFEKCLTLKDKILHLYEDGKSKFKEEAVSSHLTLIKMGHKLYSMIKFCSFDPIILTSYGEDNFDAKGLQVDDQSGVPKINFTDVDLLGSTPHNRPLLVIGYICKKKVNKILVDNGSTVNKIHLKTMKNWESLSMS</sequence>
<keyword evidence="2" id="KW-1185">Reference proteome</keyword>
<protein>
    <submittedName>
        <fullName evidence="1">Uncharacterized protein</fullName>
    </submittedName>
</protein>
<evidence type="ECO:0000313" key="2">
    <source>
        <dbReference type="Proteomes" id="UP001358586"/>
    </source>
</evidence>
<accession>A0ABR0Q7Z2</accession>
<name>A0ABR0Q7Z2_GOSAR</name>
<comment type="caution">
    <text evidence="1">The sequence shown here is derived from an EMBL/GenBank/DDBJ whole genome shotgun (WGS) entry which is preliminary data.</text>
</comment>
<reference evidence="1 2" key="1">
    <citation type="submission" date="2023-03" db="EMBL/GenBank/DDBJ databases">
        <title>WGS of Gossypium arboreum.</title>
        <authorList>
            <person name="Yu D."/>
        </authorList>
    </citation>
    <scope>NUCLEOTIDE SEQUENCE [LARGE SCALE GENOMIC DNA]</scope>
    <source>
        <tissue evidence="1">Leaf</tissue>
    </source>
</reference>
<proteinExistence type="predicted"/>
<evidence type="ECO:0000313" key="1">
    <source>
        <dbReference type="EMBL" id="KAK5835346.1"/>
    </source>
</evidence>
<organism evidence="1 2">
    <name type="scientific">Gossypium arboreum</name>
    <name type="common">Tree cotton</name>
    <name type="synonym">Gossypium nanking</name>
    <dbReference type="NCBI Taxonomy" id="29729"/>
    <lineage>
        <taxon>Eukaryota</taxon>
        <taxon>Viridiplantae</taxon>
        <taxon>Streptophyta</taxon>
        <taxon>Embryophyta</taxon>
        <taxon>Tracheophyta</taxon>
        <taxon>Spermatophyta</taxon>
        <taxon>Magnoliopsida</taxon>
        <taxon>eudicotyledons</taxon>
        <taxon>Gunneridae</taxon>
        <taxon>Pentapetalae</taxon>
        <taxon>rosids</taxon>
        <taxon>malvids</taxon>
        <taxon>Malvales</taxon>
        <taxon>Malvaceae</taxon>
        <taxon>Malvoideae</taxon>
        <taxon>Gossypium</taxon>
    </lineage>
</organism>
<dbReference type="Proteomes" id="UP001358586">
    <property type="component" value="Chromosome 4"/>
</dbReference>
<dbReference type="EMBL" id="JARKNE010000004">
    <property type="protein sequence ID" value="KAK5835346.1"/>
    <property type="molecule type" value="Genomic_DNA"/>
</dbReference>